<name>A0A8S9HPP2_BRACR</name>
<sequence length="51" mass="5641">MEFLGTFGCIWSSKEVKYVIIGRAEQGSERPSMCGIGKLTGERIEEMNLTG</sequence>
<dbReference type="Proteomes" id="UP000712281">
    <property type="component" value="Unassembled WGS sequence"/>
</dbReference>
<dbReference type="AlphaFoldDB" id="A0A8S9HPP2"/>
<reference evidence="1" key="1">
    <citation type="submission" date="2019-12" db="EMBL/GenBank/DDBJ databases">
        <title>Genome sequencing and annotation of Brassica cretica.</title>
        <authorList>
            <person name="Studholme D.J."/>
            <person name="Sarris P.F."/>
        </authorList>
    </citation>
    <scope>NUCLEOTIDE SEQUENCE</scope>
    <source>
        <strain evidence="1">PFS-001/15</strain>
        <tissue evidence="1">Leaf</tissue>
    </source>
</reference>
<organism evidence="1 2">
    <name type="scientific">Brassica cretica</name>
    <name type="common">Mustard</name>
    <dbReference type="NCBI Taxonomy" id="69181"/>
    <lineage>
        <taxon>Eukaryota</taxon>
        <taxon>Viridiplantae</taxon>
        <taxon>Streptophyta</taxon>
        <taxon>Embryophyta</taxon>
        <taxon>Tracheophyta</taxon>
        <taxon>Spermatophyta</taxon>
        <taxon>Magnoliopsida</taxon>
        <taxon>eudicotyledons</taxon>
        <taxon>Gunneridae</taxon>
        <taxon>Pentapetalae</taxon>
        <taxon>rosids</taxon>
        <taxon>malvids</taxon>
        <taxon>Brassicales</taxon>
        <taxon>Brassicaceae</taxon>
        <taxon>Brassiceae</taxon>
        <taxon>Brassica</taxon>
    </lineage>
</organism>
<evidence type="ECO:0000313" key="2">
    <source>
        <dbReference type="Proteomes" id="UP000712281"/>
    </source>
</evidence>
<evidence type="ECO:0000313" key="1">
    <source>
        <dbReference type="EMBL" id="KAF2557168.1"/>
    </source>
</evidence>
<comment type="caution">
    <text evidence="1">The sequence shown here is derived from an EMBL/GenBank/DDBJ whole genome shotgun (WGS) entry which is preliminary data.</text>
</comment>
<accession>A0A8S9HPP2</accession>
<gene>
    <name evidence="1" type="ORF">F2Q68_00014466</name>
</gene>
<dbReference type="EMBL" id="QGKW02001940">
    <property type="protein sequence ID" value="KAF2557168.1"/>
    <property type="molecule type" value="Genomic_DNA"/>
</dbReference>
<protein>
    <submittedName>
        <fullName evidence="1">Uncharacterized protein</fullName>
    </submittedName>
</protein>
<proteinExistence type="predicted"/>